<name>A0A127Z430_9BASI</name>
<gene>
    <name evidence="1" type="ORF">SPSC_04269</name>
</gene>
<protein>
    <submittedName>
        <fullName evidence="1">Related to Mig1 protein</fullName>
    </submittedName>
</protein>
<proteinExistence type="predicted"/>
<dbReference type="AlphaFoldDB" id="A0A127Z430"/>
<dbReference type="EMBL" id="LK056678">
    <property type="protein sequence ID" value="CDR88442.1"/>
    <property type="molecule type" value="Genomic_DNA"/>
</dbReference>
<organism evidence="1">
    <name type="scientific">Sporisorium scitamineum</name>
    <dbReference type="NCBI Taxonomy" id="49012"/>
    <lineage>
        <taxon>Eukaryota</taxon>
        <taxon>Fungi</taxon>
        <taxon>Dikarya</taxon>
        <taxon>Basidiomycota</taxon>
        <taxon>Ustilaginomycotina</taxon>
        <taxon>Ustilaginomycetes</taxon>
        <taxon>Ustilaginales</taxon>
        <taxon>Ustilaginaceae</taxon>
        <taxon>Sporisorium</taxon>
    </lineage>
</organism>
<sequence length="138" mass="15919">MVVVAKKSKGVICSDKPPMLPRNGEFRRHCEDKSNWPCFQYNRNGLHGANIFAIVDGKAVADDSVLQAQDADLTSHNISYYTHDKDCYFMYLEKWDNEEKYYLEVASKDGSWVTTWQHRQISVRVCTKWASIGVHDVN</sequence>
<reference evidence="1" key="1">
    <citation type="submission" date="2014-06" db="EMBL/GenBank/DDBJ databases">
        <authorList>
            <person name="Ju J."/>
            <person name="Zhang J."/>
        </authorList>
    </citation>
    <scope>NUCLEOTIDE SEQUENCE</scope>
    <source>
        <strain evidence="1">SscI8</strain>
    </source>
</reference>
<accession>A0A127Z430</accession>
<evidence type="ECO:0000313" key="1">
    <source>
        <dbReference type="EMBL" id="CDR88442.1"/>
    </source>
</evidence>